<evidence type="ECO:0000256" key="1">
    <source>
        <dbReference type="ARBA" id="ARBA00022485"/>
    </source>
</evidence>
<dbReference type="GO" id="GO:0051539">
    <property type="term" value="F:4 iron, 4 sulfur cluster binding"/>
    <property type="evidence" value="ECO:0007669"/>
    <property type="project" value="UniProtKB-KW"/>
</dbReference>
<evidence type="ECO:0000256" key="6">
    <source>
        <dbReference type="PIRSR" id="PIRSR004869-50"/>
    </source>
</evidence>
<dbReference type="SFLD" id="SFLDS00029">
    <property type="entry name" value="Radical_SAM"/>
    <property type="match status" value="1"/>
</dbReference>
<dbReference type="InterPro" id="IPR007197">
    <property type="entry name" value="rSAM"/>
</dbReference>
<keyword evidence="1" id="KW-0004">4Fe-4S</keyword>
<dbReference type="InterPro" id="IPR016431">
    <property type="entry name" value="Pyrv-formate_lyase-activ_prd"/>
</dbReference>
<dbReference type="CDD" id="cd01335">
    <property type="entry name" value="Radical_SAM"/>
    <property type="match status" value="1"/>
</dbReference>
<dbReference type="Gene3D" id="3.20.20.70">
    <property type="entry name" value="Aldolase class I"/>
    <property type="match status" value="1"/>
</dbReference>
<keyword evidence="3 6" id="KW-0479">Metal-binding</keyword>
<dbReference type="InterPro" id="IPR013785">
    <property type="entry name" value="Aldolase_TIM"/>
</dbReference>
<dbReference type="PANTHER" id="PTHR30352">
    <property type="entry name" value="PYRUVATE FORMATE-LYASE-ACTIVATING ENZYME"/>
    <property type="match status" value="1"/>
</dbReference>
<dbReference type="InterPro" id="IPR058240">
    <property type="entry name" value="rSAM_sf"/>
</dbReference>
<feature type="domain" description="Radical SAM core" evidence="7">
    <location>
        <begin position="67"/>
        <end position="286"/>
    </location>
</feature>
<comment type="cofactor">
    <cofactor evidence="6">
        <name>[4Fe-4S] cluster</name>
        <dbReference type="ChEBI" id="CHEBI:49883"/>
    </cofactor>
    <text evidence="6">Binds 1 [4Fe-4S] cluster. The cluster is coordinated with 3 cysteines and an exchangeable S-adenosyl-L-methionine.</text>
</comment>
<dbReference type="GO" id="GO:0046872">
    <property type="term" value="F:metal ion binding"/>
    <property type="evidence" value="ECO:0007669"/>
    <property type="project" value="UniProtKB-KW"/>
</dbReference>
<dbReference type="SMART" id="SM00729">
    <property type="entry name" value="Elp3"/>
    <property type="match status" value="1"/>
</dbReference>
<gene>
    <name evidence="8" type="ORF">A3I42_00150</name>
</gene>
<comment type="caution">
    <text evidence="8">The sequence shown here is derived from an EMBL/GenBank/DDBJ whole genome shotgun (WGS) entry which is preliminary data.</text>
</comment>
<feature type="binding site" evidence="6">
    <location>
        <position position="82"/>
    </location>
    <ligand>
        <name>[4Fe-4S] cluster</name>
        <dbReference type="ChEBI" id="CHEBI:49883"/>
        <note>4Fe-4S-S-AdoMet</note>
    </ligand>
</feature>
<dbReference type="GO" id="GO:0003824">
    <property type="term" value="F:catalytic activity"/>
    <property type="evidence" value="ECO:0007669"/>
    <property type="project" value="InterPro"/>
</dbReference>
<evidence type="ECO:0000259" key="7">
    <source>
        <dbReference type="PROSITE" id="PS51918"/>
    </source>
</evidence>
<keyword evidence="5 6" id="KW-0411">Iron-sulfur</keyword>
<organism evidence="8 9">
    <name type="scientific">Candidatus Uhrbacteria bacterium RIFCSPLOWO2_02_FULL_49_11</name>
    <dbReference type="NCBI Taxonomy" id="1802409"/>
    <lineage>
        <taxon>Bacteria</taxon>
        <taxon>Candidatus Uhriibacteriota</taxon>
    </lineage>
</organism>
<evidence type="ECO:0000256" key="2">
    <source>
        <dbReference type="ARBA" id="ARBA00022691"/>
    </source>
</evidence>
<keyword evidence="4 6" id="KW-0408">Iron</keyword>
<evidence type="ECO:0000256" key="5">
    <source>
        <dbReference type="ARBA" id="ARBA00023014"/>
    </source>
</evidence>
<evidence type="ECO:0000256" key="4">
    <source>
        <dbReference type="ARBA" id="ARBA00023004"/>
    </source>
</evidence>
<dbReference type="Proteomes" id="UP000178264">
    <property type="component" value="Unassembled WGS sequence"/>
</dbReference>
<dbReference type="PIRSF" id="PIRSF004869">
    <property type="entry name" value="PflX_prd"/>
    <property type="match status" value="1"/>
</dbReference>
<dbReference type="PANTHER" id="PTHR30352:SF5">
    <property type="entry name" value="PYRUVATE FORMATE-LYASE 1-ACTIVATING ENZYME"/>
    <property type="match status" value="1"/>
</dbReference>
<keyword evidence="2 6" id="KW-0949">S-adenosyl-L-methionine</keyword>
<evidence type="ECO:0000256" key="3">
    <source>
        <dbReference type="ARBA" id="ARBA00022723"/>
    </source>
</evidence>
<dbReference type="InterPro" id="IPR027596">
    <property type="entry name" value="AmmeMemoSam_rS"/>
</dbReference>
<dbReference type="EMBL" id="MGER01000043">
    <property type="protein sequence ID" value="OGL87926.1"/>
    <property type="molecule type" value="Genomic_DNA"/>
</dbReference>
<evidence type="ECO:0000313" key="8">
    <source>
        <dbReference type="EMBL" id="OGL87926.1"/>
    </source>
</evidence>
<feature type="binding site" evidence="6">
    <location>
        <position position="86"/>
    </location>
    <ligand>
        <name>[4Fe-4S] cluster</name>
        <dbReference type="ChEBI" id="CHEBI:49883"/>
        <note>4Fe-4S-S-AdoMet</note>
    </ligand>
</feature>
<dbReference type="Pfam" id="PF04055">
    <property type="entry name" value="Radical_SAM"/>
    <property type="match status" value="1"/>
</dbReference>
<dbReference type="AlphaFoldDB" id="A0A1F7VBN0"/>
<sequence>MREAVLYKKLAQKSVQCVACAWRCTIAEGKRGVCGVRKNVDGTLQLLVHSYPVSVNLDPVEKKPLYHFLPGTKIFSLGTVGCNFACEFCQNFDISQVTKTGWNVAEMEEGQEYTPDTIVQYCRDHHIPSIAFTYNEPTIFSEYAVDVMKRAKPHGIKGVYVSNGYETKEALDFLEGFIDAYNIDLKSFREDFYQKVCHARLSPVLETIKALHQRGKWLEITTLLIPGQNDGAEEIVQIAKFIKGISPDIPWHISAFYPQYKMVDIDVTPSERLFEAFDLGKNAGLKYIYTGNITDHAHSNTLCPQCGSVLIERDGMYHTKVIAEKGICPKCQTQIPGVWE</sequence>
<proteinExistence type="predicted"/>
<evidence type="ECO:0000313" key="9">
    <source>
        <dbReference type="Proteomes" id="UP000178264"/>
    </source>
</evidence>
<dbReference type="InterPro" id="IPR006638">
    <property type="entry name" value="Elp3/MiaA/NifB-like_rSAM"/>
</dbReference>
<dbReference type="InterPro" id="IPR034457">
    <property type="entry name" value="Organic_radical-activating"/>
</dbReference>
<dbReference type="NCBIfam" id="TIGR04337">
    <property type="entry name" value="AmmeMemoSam_rS"/>
    <property type="match status" value="1"/>
</dbReference>
<dbReference type="SFLD" id="SFLDG01101">
    <property type="entry name" value="Uncharacterised_Radical_SAM_Su"/>
    <property type="match status" value="1"/>
</dbReference>
<dbReference type="SUPFAM" id="SSF102114">
    <property type="entry name" value="Radical SAM enzymes"/>
    <property type="match status" value="1"/>
</dbReference>
<name>A0A1F7VBN0_9BACT</name>
<feature type="binding site" evidence="6">
    <location>
        <position position="89"/>
    </location>
    <ligand>
        <name>[4Fe-4S] cluster</name>
        <dbReference type="ChEBI" id="CHEBI:49883"/>
        <note>4Fe-4S-S-AdoMet</note>
    </ligand>
</feature>
<accession>A0A1F7VBN0</accession>
<dbReference type="PROSITE" id="PS51918">
    <property type="entry name" value="RADICAL_SAM"/>
    <property type="match status" value="1"/>
</dbReference>
<reference evidence="8 9" key="1">
    <citation type="journal article" date="2016" name="Nat. Commun.">
        <title>Thousands of microbial genomes shed light on interconnected biogeochemical processes in an aquifer system.</title>
        <authorList>
            <person name="Anantharaman K."/>
            <person name="Brown C.T."/>
            <person name="Hug L.A."/>
            <person name="Sharon I."/>
            <person name="Castelle C.J."/>
            <person name="Probst A.J."/>
            <person name="Thomas B.C."/>
            <person name="Singh A."/>
            <person name="Wilkins M.J."/>
            <person name="Karaoz U."/>
            <person name="Brodie E.L."/>
            <person name="Williams K.H."/>
            <person name="Hubbard S.S."/>
            <person name="Banfield J.F."/>
        </authorList>
    </citation>
    <scope>NUCLEOTIDE SEQUENCE [LARGE SCALE GENOMIC DNA]</scope>
</reference>
<protein>
    <submittedName>
        <fullName evidence="8">AmmeMemoRadiSam system radical SAM enzyme</fullName>
    </submittedName>
</protein>